<evidence type="ECO:0000256" key="3">
    <source>
        <dbReference type="ARBA" id="ARBA00022989"/>
    </source>
</evidence>
<feature type="transmembrane region" description="Helical" evidence="5">
    <location>
        <begin position="286"/>
        <end position="309"/>
    </location>
</feature>
<keyword evidence="8" id="KW-1185">Reference proteome</keyword>
<comment type="similarity">
    <text evidence="5">Belongs to the UPF0182 family.</text>
</comment>
<dbReference type="Proteomes" id="UP000294506">
    <property type="component" value="Unassembled WGS sequence"/>
</dbReference>
<feature type="transmembrane region" description="Helical" evidence="5">
    <location>
        <begin position="316"/>
        <end position="337"/>
    </location>
</feature>
<feature type="region of interest" description="Disordered" evidence="6">
    <location>
        <begin position="1"/>
        <end position="45"/>
    </location>
</feature>
<accession>A0A4R7G6T4</accession>
<dbReference type="HAMAP" id="MF_01600">
    <property type="entry name" value="UPF0182"/>
    <property type="match status" value="1"/>
</dbReference>
<sequence length="1039" mass="113240">MSFSQGFGSANPFGGGLFGSGPGGDGGDNSGGSGSDRPARSSGPRRPSALVLTIIIIAALIGIFVASSGFYAEILWFNQLGYEDVFWTERIARGVIFLIAFLLMAGLVWLSLFLAFRNRPQVQQNQMNESVIRYQRTLNSMRRLFMIGLPVLMGLFAGTAAQGSWENVLLFINQQPFGMTDPEFGMDFAFFVFTLPFLGFINGFLISAVLVAGIAGILTHYLFGGIRIEANGKFVVERAARWHIAVTGALFLLLQGANWWLDRYATLQNQSGTWAGALYTDVNAVIPAQAILAVAAVLVAAIFIVTAITGRWRFSIIGSAMLLITAIIGGGLVPFFVQEYQVQPSERTLETPFIERNMELTRYAYGLHEIEQESYDADASATPGALAEDAANTQNIRLLDPNLVSAAFGQFQQFRQYYSFPETLSFDRYEIDGERRDTVIAARELNVPTDASWVNRHLIYTHGYGLVAANANTVTPEGRPSFTLQGIPTRGELASDEDYEPRIYFGQNSPEYSIVGAPEGADPLELDRPASADSETETVYTFEGEGGPSVGGLFNRLVYAIQFQSPEILLSGDMNEESQILYDREPRERVQEVAPFLDVDQNVYPAIVDGRVKWIVEGYTTSNDFPYSAQQQLEQATTDTLTQGAPMLTGQVNYIRNSVKATVDAYDGSVELYAWDTEDPILRAWQQVFPEALQPYENMSAELLDHVRYPEDMFRVQRELLGRYHVTDPGTFYENNDAWSVPSDPTVEDENAMAQPPYYMTLQMPDQEEPSFSLTGTFIPQIAEGAQQRNVLYGFLAAAGDAGTGEDGVKAEDYGQLRLLELPRDTAVPGPGQTQANFDSNSQISQELNLLRQGASEVINGNMITLPAGGGILYVQPVYVQSTGTAAAYPALRKVLVAYGEEVGFADTLDEALDQVFGGDSGAAVADGAGVTGDAVDSELDVPEGDAPAEDDAATEEEAPAEEEATTEDETDAEETEGPTAPTGPAQERLNDALDRAGEALQDSDEALSDGDFATYGEAQERLQQAIDDALQAEADLEE</sequence>
<evidence type="ECO:0000256" key="6">
    <source>
        <dbReference type="SAM" id="MobiDB-lite"/>
    </source>
</evidence>
<feature type="transmembrane region" description="Helical" evidence="5">
    <location>
        <begin position="49"/>
        <end position="71"/>
    </location>
</feature>
<comment type="caution">
    <text evidence="7">The sequence shown here is derived from an EMBL/GenBank/DDBJ whole genome shotgun (WGS) entry which is preliminary data.</text>
</comment>
<feature type="transmembrane region" description="Helical" evidence="5">
    <location>
        <begin position="242"/>
        <end position="261"/>
    </location>
</feature>
<keyword evidence="2 5" id="KW-0812">Transmembrane</keyword>
<dbReference type="Pfam" id="PF03699">
    <property type="entry name" value="UPF0182"/>
    <property type="match status" value="1"/>
</dbReference>
<evidence type="ECO:0000256" key="5">
    <source>
        <dbReference type="HAMAP-Rule" id="MF_01600"/>
    </source>
</evidence>
<evidence type="ECO:0000256" key="4">
    <source>
        <dbReference type="ARBA" id="ARBA00023136"/>
    </source>
</evidence>
<keyword evidence="1 5" id="KW-1003">Cell membrane</keyword>
<reference evidence="7 8" key="1">
    <citation type="submission" date="2019-03" db="EMBL/GenBank/DDBJ databases">
        <title>Genomic Encyclopedia of Type Strains, Phase III (KMG-III): the genomes of soil and plant-associated and newly described type strains.</title>
        <authorList>
            <person name="Whitman W."/>
        </authorList>
    </citation>
    <scope>NUCLEOTIDE SEQUENCE [LARGE SCALE GENOMIC DNA]</scope>
    <source>
        <strain evidence="7 8">DSM 27373</strain>
    </source>
</reference>
<keyword evidence="4 5" id="KW-0472">Membrane</keyword>
<evidence type="ECO:0000256" key="1">
    <source>
        <dbReference type="ARBA" id="ARBA00022475"/>
    </source>
</evidence>
<dbReference type="PANTHER" id="PTHR39344:SF1">
    <property type="entry name" value="UPF0182 PROTEIN SLL1060"/>
    <property type="match status" value="1"/>
</dbReference>
<feature type="transmembrane region" description="Helical" evidence="5">
    <location>
        <begin position="144"/>
        <end position="165"/>
    </location>
</feature>
<dbReference type="RefSeq" id="WP_133725429.1">
    <property type="nucleotide sequence ID" value="NZ_SOAN01000001.1"/>
</dbReference>
<evidence type="ECO:0000313" key="8">
    <source>
        <dbReference type="Proteomes" id="UP000294506"/>
    </source>
</evidence>
<dbReference type="GO" id="GO:0005576">
    <property type="term" value="C:extracellular region"/>
    <property type="evidence" value="ECO:0007669"/>
    <property type="project" value="TreeGrafter"/>
</dbReference>
<dbReference type="InterPro" id="IPR005372">
    <property type="entry name" value="UPF0182"/>
</dbReference>
<protein>
    <recommendedName>
        <fullName evidence="5">UPF0182 protein EV640_10154</fullName>
    </recommendedName>
</protein>
<evidence type="ECO:0000313" key="7">
    <source>
        <dbReference type="EMBL" id="TDS87272.1"/>
    </source>
</evidence>
<feature type="compositionally biased region" description="Gly residues" evidence="6">
    <location>
        <begin position="13"/>
        <end position="34"/>
    </location>
</feature>
<dbReference type="PANTHER" id="PTHR39344">
    <property type="entry name" value="UPF0182 PROTEIN SLL1060"/>
    <property type="match status" value="1"/>
</dbReference>
<feature type="region of interest" description="Disordered" evidence="6">
    <location>
        <begin position="933"/>
        <end position="1039"/>
    </location>
</feature>
<proteinExistence type="inferred from homology"/>
<keyword evidence="3 5" id="KW-1133">Transmembrane helix</keyword>
<comment type="subcellular location">
    <subcellularLocation>
        <location evidence="5">Cell membrane</location>
        <topology evidence="5">Multi-pass membrane protein</topology>
    </subcellularLocation>
</comment>
<dbReference type="AlphaFoldDB" id="A0A4R7G6T4"/>
<dbReference type="EMBL" id="SOAN01000001">
    <property type="protein sequence ID" value="TDS87272.1"/>
    <property type="molecule type" value="Genomic_DNA"/>
</dbReference>
<dbReference type="GO" id="GO:0005886">
    <property type="term" value="C:plasma membrane"/>
    <property type="evidence" value="ECO:0007669"/>
    <property type="project" value="UniProtKB-SubCell"/>
</dbReference>
<feature type="transmembrane region" description="Helical" evidence="5">
    <location>
        <begin position="188"/>
        <end position="221"/>
    </location>
</feature>
<organism evidence="7 8">
    <name type="scientific">Nesterenkonia aurantiaca</name>
    <dbReference type="NCBI Taxonomy" id="1436010"/>
    <lineage>
        <taxon>Bacteria</taxon>
        <taxon>Bacillati</taxon>
        <taxon>Actinomycetota</taxon>
        <taxon>Actinomycetes</taxon>
        <taxon>Micrococcales</taxon>
        <taxon>Micrococcaceae</taxon>
        <taxon>Nesterenkonia</taxon>
    </lineage>
</organism>
<feature type="compositionally biased region" description="Basic and acidic residues" evidence="6">
    <location>
        <begin position="989"/>
        <end position="998"/>
    </location>
</feature>
<gene>
    <name evidence="7" type="ORF">EV640_10154</name>
</gene>
<feature type="compositionally biased region" description="Acidic residues" evidence="6">
    <location>
        <begin position="936"/>
        <end position="977"/>
    </location>
</feature>
<feature type="transmembrane region" description="Helical" evidence="5">
    <location>
        <begin position="91"/>
        <end position="116"/>
    </location>
</feature>
<name>A0A4R7G6T4_9MICC</name>
<evidence type="ECO:0000256" key="2">
    <source>
        <dbReference type="ARBA" id="ARBA00022692"/>
    </source>
</evidence>